<feature type="transmembrane region" description="Helical" evidence="2">
    <location>
        <begin position="107"/>
        <end position="132"/>
    </location>
</feature>
<accession>A0A914VRG7</accession>
<dbReference type="AlphaFoldDB" id="A0A914VRG7"/>
<evidence type="ECO:0000256" key="1">
    <source>
        <dbReference type="SAM" id="MobiDB-lite"/>
    </source>
</evidence>
<dbReference type="WBParaSite" id="PSAMB.scaffold2280size24154.g17112.t1">
    <property type="protein sequence ID" value="PSAMB.scaffold2280size24154.g17112.t1"/>
    <property type="gene ID" value="PSAMB.scaffold2280size24154.g17112"/>
</dbReference>
<dbReference type="Proteomes" id="UP000887566">
    <property type="component" value="Unplaced"/>
</dbReference>
<feature type="region of interest" description="Disordered" evidence="1">
    <location>
        <begin position="198"/>
        <end position="219"/>
    </location>
</feature>
<keyword evidence="2" id="KW-1133">Transmembrane helix</keyword>
<evidence type="ECO:0000256" key="2">
    <source>
        <dbReference type="SAM" id="Phobius"/>
    </source>
</evidence>
<evidence type="ECO:0000313" key="4">
    <source>
        <dbReference type="WBParaSite" id="PSAMB.scaffold2280size24154.g17112.t1"/>
    </source>
</evidence>
<sequence>MAPKIIGAALDDDQNYVSIDWMLTDKYCPGYIRRYELILSCNSDQAISSGNLHFDCRSGFQGPKLNGTVPGNCKKENTYIKLRIGTTNSTSDESEQFLLKNEAVSTLVIIAYVLGAFLIAAAIASVIFYYYYKRHVKTFQNAHQAVRKLLHIQQKSGVGQSFRARSAPDLPIPDIPEGCNSPGGTTAYQTIVATSEVGSPHSLQVPERKNETDSNIPPDYAGYTNPEFQECALY</sequence>
<keyword evidence="2" id="KW-0472">Membrane</keyword>
<evidence type="ECO:0000313" key="3">
    <source>
        <dbReference type="Proteomes" id="UP000887566"/>
    </source>
</evidence>
<keyword evidence="3" id="KW-1185">Reference proteome</keyword>
<reference evidence="4" key="1">
    <citation type="submission" date="2022-11" db="UniProtKB">
        <authorList>
            <consortium name="WormBaseParasite"/>
        </authorList>
    </citation>
    <scope>IDENTIFICATION</scope>
</reference>
<organism evidence="3 4">
    <name type="scientific">Plectus sambesii</name>
    <dbReference type="NCBI Taxonomy" id="2011161"/>
    <lineage>
        <taxon>Eukaryota</taxon>
        <taxon>Metazoa</taxon>
        <taxon>Ecdysozoa</taxon>
        <taxon>Nematoda</taxon>
        <taxon>Chromadorea</taxon>
        <taxon>Plectida</taxon>
        <taxon>Plectina</taxon>
        <taxon>Plectoidea</taxon>
        <taxon>Plectidae</taxon>
        <taxon>Plectus</taxon>
    </lineage>
</organism>
<keyword evidence="2" id="KW-0812">Transmembrane</keyword>
<name>A0A914VRG7_9BILA</name>
<protein>
    <submittedName>
        <fullName evidence="4">Uncharacterized protein</fullName>
    </submittedName>
</protein>
<proteinExistence type="predicted"/>